<dbReference type="GO" id="GO:0005524">
    <property type="term" value="F:ATP binding"/>
    <property type="evidence" value="ECO:0007669"/>
    <property type="project" value="UniProtKB-UniRule"/>
</dbReference>
<dbReference type="Proteomes" id="UP000292886">
    <property type="component" value="Chromosome"/>
</dbReference>
<dbReference type="GO" id="GO:0006189">
    <property type="term" value="P:'de novo' IMP biosynthetic process"/>
    <property type="evidence" value="ECO:0007669"/>
    <property type="project" value="UniProtKB-UniRule"/>
</dbReference>
<dbReference type="InterPro" id="IPR000115">
    <property type="entry name" value="PRibGlycinamide_synth"/>
</dbReference>
<dbReference type="SMART" id="SM01210">
    <property type="entry name" value="GARS_C"/>
    <property type="match status" value="1"/>
</dbReference>
<dbReference type="InterPro" id="IPR020559">
    <property type="entry name" value="PRibGlycinamide_synth_CS"/>
</dbReference>
<dbReference type="NCBIfam" id="TIGR00877">
    <property type="entry name" value="purD"/>
    <property type="match status" value="1"/>
</dbReference>
<dbReference type="GO" id="GO:0046872">
    <property type="term" value="F:metal ion binding"/>
    <property type="evidence" value="ECO:0007669"/>
    <property type="project" value="InterPro"/>
</dbReference>
<dbReference type="Pfam" id="PF01071">
    <property type="entry name" value="GARS_A"/>
    <property type="match status" value="1"/>
</dbReference>
<evidence type="ECO:0000313" key="17">
    <source>
        <dbReference type="Proteomes" id="UP000292886"/>
    </source>
</evidence>
<dbReference type="InterPro" id="IPR016185">
    <property type="entry name" value="PreATP-grasp_dom_sf"/>
</dbReference>
<sequence length="415" mass="44152">MAQVLVIGTGAREHAFAQKLIASPQVDKVFVAPGNPGITGEGIETVAIAVDDLAGLVTFAQQQAFELTVVGMENPLIDGIVDEFRQVGLPIFGPSGAAAVLEGSKSFTKDLLQKYAIPTAKYQVVNDFVSAQTYIATQTYPLVFKADGLALGKGVTIIESAGAAQQYLTQVYAQAPDTKLVIEEYLVGQEFSLFSLVGENQVIHTPIAQDHKRLLNGDLGPNTGGMGAYSPVPQFSQAMVDAAIQTIVEPTLAAMKAEGRPFTGILYTGIMQTVTGPKTIEFNVRFGDPEAQVVLPQLESDLYEVLLGLVTGKPVSAKWQTAQTYLGVVLASSNYPVSATKGQIVPTNVPKPLEINYASVAQSTNGLVTAGGRVATVIAHASDIEEAQHLVYDYLEQLDTPLQYRRDIGAKALVN</sequence>
<evidence type="ECO:0000256" key="8">
    <source>
        <dbReference type="ARBA" id="ARBA00022840"/>
    </source>
</evidence>
<evidence type="ECO:0000259" key="15">
    <source>
        <dbReference type="PROSITE" id="PS50975"/>
    </source>
</evidence>
<dbReference type="InterPro" id="IPR020562">
    <property type="entry name" value="PRibGlycinamide_synth_N"/>
</dbReference>
<evidence type="ECO:0000256" key="2">
    <source>
        <dbReference type="ARBA" id="ARBA00001946"/>
    </source>
</evidence>
<dbReference type="Gene3D" id="3.30.470.20">
    <property type="entry name" value="ATP-grasp fold, B domain"/>
    <property type="match status" value="1"/>
</dbReference>
<dbReference type="EMBL" id="CP037940">
    <property type="protein sequence ID" value="QBO35487.1"/>
    <property type="molecule type" value="Genomic_DNA"/>
</dbReference>
<evidence type="ECO:0000313" key="16">
    <source>
        <dbReference type="EMBL" id="QBO35487.1"/>
    </source>
</evidence>
<dbReference type="InterPro" id="IPR020560">
    <property type="entry name" value="PRibGlycinamide_synth_C-dom"/>
</dbReference>
<evidence type="ECO:0000256" key="6">
    <source>
        <dbReference type="ARBA" id="ARBA00022741"/>
    </source>
</evidence>
<comment type="catalytic activity">
    <reaction evidence="13">
        <text>5-phospho-beta-D-ribosylamine + glycine + ATP = N(1)-(5-phospho-beta-D-ribosyl)glycinamide + ADP + phosphate + H(+)</text>
        <dbReference type="Rhea" id="RHEA:17453"/>
        <dbReference type="ChEBI" id="CHEBI:15378"/>
        <dbReference type="ChEBI" id="CHEBI:30616"/>
        <dbReference type="ChEBI" id="CHEBI:43474"/>
        <dbReference type="ChEBI" id="CHEBI:57305"/>
        <dbReference type="ChEBI" id="CHEBI:58681"/>
        <dbReference type="ChEBI" id="CHEBI:143788"/>
        <dbReference type="ChEBI" id="CHEBI:456216"/>
        <dbReference type="EC" id="6.3.4.13"/>
    </reaction>
</comment>
<evidence type="ECO:0000256" key="10">
    <source>
        <dbReference type="ARBA" id="ARBA00038345"/>
    </source>
</evidence>
<name>A0A4P6YS37_9LACO</name>
<dbReference type="InterPro" id="IPR011761">
    <property type="entry name" value="ATP-grasp"/>
</dbReference>
<dbReference type="PANTHER" id="PTHR43472:SF1">
    <property type="entry name" value="PHOSPHORIBOSYLAMINE--GLYCINE LIGASE, CHLOROPLASTIC"/>
    <property type="match status" value="1"/>
</dbReference>
<dbReference type="Gene3D" id="3.30.1490.20">
    <property type="entry name" value="ATP-grasp fold, A domain"/>
    <property type="match status" value="1"/>
</dbReference>
<dbReference type="PANTHER" id="PTHR43472">
    <property type="entry name" value="PHOSPHORIBOSYLAMINE--GLYCINE LIGASE"/>
    <property type="match status" value="1"/>
</dbReference>
<feature type="domain" description="ATP-grasp" evidence="15">
    <location>
        <begin position="109"/>
        <end position="311"/>
    </location>
</feature>
<dbReference type="Pfam" id="PF02843">
    <property type="entry name" value="GARS_C"/>
    <property type="match status" value="1"/>
</dbReference>
<evidence type="ECO:0000256" key="14">
    <source>
        <dbReference type="PROSITE-ProRule" id="PRU00409"/>
    </source>
</evidence>
<comment type="similarity">
    <text evidence="10 13">Belongs to the GARS family.</text>
</comment>
<dbReference type="InterPro" id="IPR013815">
    <property type="entry name" value="ATP_grasp_subdomain_1"/>
</dbReference>
<dbReference type="Gene3D" id="3.40.50.20">
    <property type="match status" value="1"/>
</dbReference>
<evidence type="ECO:0000256" key="5">
    <source>
        <dbReference type="ARBA" id="ARBA00022598"/>
    </source>
</evidence>
<dbReference type="SUPFAM" id="SSF56059">
    <property type="entry name" value="Glutathione synthetase ATP-binding domain-like"/>
    <property type="match status" value="1"/>
</dbReference>
<dbReference type="KEGG" id="wei:EQG49_02960"/>
<proteinExistence type="inferred from homology"/>
<gene>
    <name evidence="13 16" type="primary">purD</name>
    <name evidence="16" type="ORF">EQG49_02960</name>
</gene>
<evidence type="ECO:0000256" key="7">
    <source>
        <dbReference type="ARBA" id="ARBA00022755"/>
    </source>
</evidence>
<reference evidence="17" key="1">
    <citation type="submission" date="2019-03" db="EMBL/GenBank/DDBJ databases">
        <title>Weissella sp. 26KH-42 Genome sequencing.</title>
        <authorList>
            <person name="Heo J."/>
            <person name="Kim S.-J."/>
            <person name="Kim J.-S."/>
            <person name="Hong S.-B."/>
            <person name="Kwon S.-W."/>
        </authorList>
    </citation>
    <scope>NUCLEOTIDE SEQUENCE [LARGE SCALE GENOMIC DNA]</scope>
    <source>
        <strain evidence="17">26KH-42</strain>
    </source>
</reference>
<comment type="pathway">
    <text evidence="3 13">Purine metabolism; IMP biosynthesis via de novo pathway; N(1)-(5-phospho-D-ribosyl)glycinamide from 5-phospho-alpha-D-ribose 1-diphosphate: step 2/2.</text>
</comment>
<dbReference type="OrthoDB" id="9807240at2"/>
<keyword evidence="8 14" id="KW-0067">ATP-binding</keyword>
<keyword evidence="6 14" id="KW-0547">Nucleotide-binding</keyword>
<evidence type="ECO:0000256" key="9">
    <source>
        <dbReference type="ARBA" id="ARBA00023211"/>
    </source>
</evidence>
<dbReference type="SUPFAM" id="SSF51246">
    <property type="entry name" value="Rudiment single hybrid motif"/>
    <property type="match status" value="1"/>
</dbReference>
<dbReference type="PROSITE" id="PS00184">
    <property type="entry name" value="GARS"/>
    <property type="match status" value="1"/>
</dbReference>
<dbReference type="InterPro" id="IPR020561">
    <property type="entry name" value="PRibGlycinamid_synth_ATP-grasp"/>
</dbReference>
<dbReference type="AlphaFoldDB" id="A0A4P6YS37"/>
<comment type="cofactor">
    <cofactor evidence="1">
        <name>Mn(2+)</name>
        <dbReference type="ChEBI" id="CHEBI:29035"/>
    </cofactor>
</comment>
<dbReference type="InterPro" id="IPR037123">
    <property type="entry name" value="PRibGlycinamide_synth_C_sf"/>
</dbReference>
<dbReference type="SMART" id="SM01209">
    <property type="entry name" value="GARS_A"/>
    <property type="match status" value="1"/>
</dbReference>
<dbReference type="PROSITE" id="PS50975">
    <property type="entry name" value="ATP_GRASP"/>
    <property type="match status" value="1"/>
</dbReference>
<evidence type="ECO:0000256" key="13">
    <source>
        <dbReference type="HAMAP-Rule" id="MF_00138"/>
    </source>
</evidence>
<evidence type="ECO:0000256" key="1">
    <source>
        <dbReference type="ARBA" id="ARBA00001936"/>
    </source>
</evidence>
<dbReference type="EC" id="6.3.4.13" evidence="4 13"/>
<comment type="cofactor">
    <cofactor evidence="2">
        <name>Mg(2+)</name>
        <dbReference type="ChEBI" id="CHEBI:18420"/>
    </cofactor>
</comment>
<evidence type="ECO:0000256" key="12">
    <source>
        <dbReference type="ARBA" id="ARBA00042864"/>
    </source>
</evidence>
<dbReference type="InterPro" id="IPR011054">
    <property type="entry name" value="Rudment_hybrid_motif"/>
</dbReference>
<organism evidence="16 17">
    <name type="scientific">Periweissella cryptocerci</name>
    <dbReference type="NCBI Taxonomy" id="2506420"/>
    <lineage>
        <taxon>Bacteria</taxon>
        <taxon>Bacillati</taxon>
        <taxon>Bacillota</taxon>
        <taxon>Bacilli</taxon>
        <taxon>Lactobacillales</taxon>
        <taxon>Lactobacillaceae</taxon>
        <taxon>Periweissella</taxon>
    </lineage>
</organism>
<dbReference type="GO" id="GO:0009113">
    <property type="term" value="P:purine nucleobase biosynthetic process"/>
    <property type="evidence" value="ECO:0007669"/>
    <property type="project" value="InterPro"/>
</dbReference>
<dbReference type="HAMAP" id="MF_00138">
    <property type="entry name" value="GARS"/>
    <property type="match status" value="1"/>
</dbReference>
<dbReference type="GO" id="GO:0004637">
    <property type="term" value="F:phosphoribosylamine-glycine ligase activity"/>
    <property type="evidence" value="ECO:0007669"/>
    <property type="project" value="UniProtKB-UniRule"/>
</dbReference>
<evidence type="ECO:0000256" key="4">
    <source>
        <dbReference type="ARBA" id="ARBA00013255"/>
    </source>
</evidence>
<keyword evidence="5 13" id="KW-0436">Ligase</keyword>
<dbReference type="RefSeq" id="WP_133362566.1">
    <property type="nucleotide sequence ID" value="NZ_CP037940.1"/>
</dbReference>
<keyword evidence="17" id="KW-1185">Reference proteome</keyword>
<dbReference type="Pfam" id="PF02844">
    <property type="entry name" value="GARS_N"/>
    <property type="match status" value="1"/>
</dbReference>
<dbReference type="UniPathway" id="UPA00074">
    <property type="reaction ID" value="UER00125"/>
</dbReference>
<accession>A0A4P6YS37</accession>
<evidence type="ECO:0000256" key="11">
    <source>
        <dbReference type="ARBA" id="ARBA00042242"/>
    </source>
</evidence>
<keyword evidence="9" id="KW-0464">Manganese</keyword>
<dbReference type="Gene3D" id="3.90.600.10">
    <property type="entry name" value="Phosphoribosylglycinamide synthetase, C-terminal domain"/>
    <property type="match status" value="1"/>
</dbReference>
<evidence type="ECO:0000256" key="3">
    <source>
        <dbReference type="ARBA" id="ARBA00005174"/>
    </source>
</evidence>
<protein>
    <recommendedName>
        <fullName evidence="4 13">Phosphoribosylamine--glycine ligase</fullName>
        <ecNumber evidence="4 13">6.3.4.13</ecNumber>
    </recommendedName>
    <alternativeName>
        <fullName evidence="13">GARS</fullName>
    </alternativeName>
    <alternativeName>
        <fullName evidence="11 13">Glycinamide ribonucleotide synthetase</fullName>
    </alternativeName>
    <alternativeName>
        <fullName evidence="12 13">Phosphoribosylglycinamide synthetase</fullName>
    </alternativeName>
</protein>
<keyword evidence="7 13" id="KW-0658">Purine biosynthesis</keyword>
<dbReference type="SUPFAM" id="SSF52440">
    <property type="entry name" value="PreATP-grasp domain"/>
    <property type="match status" value="1"/>
</dbReference>